<dbReference type="EMBL" id="CP028844">
    <property type="protein sequence ID" value="AWB25612.1"/>
    <property type="molecule type" value="Genomic_DNA"/>
</dbReference>
<organism evidence="3 4">
    <name type="scientific">Methylobacterium currus</name>
    <dbReference type="NCBI Taxonomy" id="2051553"/>
    <lineage>
        <taxon>Bacteria</taxon>
        <taxon>Pseudomonadati</taxon>
        <taxon>Pseudomonadota</taxon>
        <taxon>Alphaproteobacteria</taxon>
        <taxon>Hyphomicrobiales</taxon>
        <taxon>Methylobacteriaceae</taxon>
        <taxon>Methylobacterium</taxon>
    </lineage>
</organism>
<dbReference type="KEGG" id="mee:DA075_32670"/>
<feature type="domain" description="TadE-like" evidence="2">
    <location>
        <begin position="10"/>
        <end position="52"/>
    </location>
</feature>
<keyword evidence="1" id="KW-0472">Membrane</keyword>
<evidence type="ECO:0000256" key="1">
    <source>
        <dbReference type="SAM" id="Phobius"/>
    </source>
</evidence>
<dbReference type="Pfam" id="PF07811">
    <property type="entry name" value="TadE"/>
    <property type="match status" value="1"/>
</dbReference>
<evidence type="ECO:0000313" key="4">
    <source>
        <dbReference type="Proteomes" id="UP000244755"/>
    </source>
</evidence>
<dbReference type="Proteomes" id="UP000244755">
    <property type="component" value="Chromosome 2"/>
</dbReference>
<protein>
    <submittedName>
        <fullName evidence="3">Pilus assembly protein TadE</fullName>
    </submittedName>
</protein>
<name>A0A2R4WVN0_9HYPH</name>
<evidence type="ECO:0000259" key="2">
    <source>
        <dbReference type="Pfam" id="PF07811"/>
    </source>
</evidence>
<dbReference type="OrthoDB" id="7990385at2"/>
<dbReference type="InterPro" id="IPR012495">
    <property type="entry name" value="TadE-like_dom"/>
</dbReference>
<gene>
    <name evidence="3" type="ORF">DA075_32670</name>
</gene>
<accession>A0A2R4WVN0</accession>
<keyword evidence="1" id="KW-1133">Transmembrane helix</keyword>
<feature type="transmembrane region" description="Helical" evidence="1">
    <location>
        <begin position="16"/>
        <end position="39"/>
    </location>
</feature>
<dbReference type="RefSeq" id="WP_099957268.1">
    <property type="nucleotide sequence ID" value="NZ_CP028844.1"/>
</dbReference>
<keyword evidence="4" id="KW-1185">Reference proteome</keyword>
<sequence>MPDLIHDKKGATTVEFALVGMLFLTALLFTMVVAEVLYFGQKLDYATEQASRNILIGTSQQKQQSNPANPATLASFTQELCGYLPAAMSCSDVIVNLYKVPAANPGYYAYVKTDMSGLALPPLTPGSGQFALGSQGDYQYLQVIYPVTLLPAFMTSWLDTNATYKGKAAYLVISTAAFRVEQF</sequence>
<reference evidence="3 4" key="1">
    <citation type="submission" date="2018-04" db="EMBL/GenBank/DDBJ databases">
        <title>Methylobacterium sp. PR1016A genome.</title>
        <authorList>
            <person name="Park W."/>
        </authorList>
    </citation>
    <scope>NUCLEOTIDE SEQUENCE [LARGE SCALE GENOMIC DNA]</scope>
    <source>
        <strain evidence="3 4">PR1016A</strain>
    </source>
</reference>
<proteinExistence type="predicted"/>
<keyword evidence="1" id="KW-0812">Transmembrane</keyword>
<dbReference type="AlphaFoldDB" id="A0A2R4WVN0"/>
<evidence type="ECO:0000313" key="3">
    <source>
        <dbReference type="EMBL" id="AWB25612.1"/>
    </source>
</evidence>